<keyword evidence="9" id="KW-0032">Aminotransferase</keyword>
<keyword evidence="4 7" id="KW-0663">Pyridoxal phosphate</keyword>
<accession>A0ABY7RUI3</accession>
<dbReference type="Gene3D" id="3.90.1150.10">
    <property type="entry name" value="Aspartate Aminotransferase, domain 1"/>
    <property type="match status" value="1"/>
</dbReference>
<evidence type="ECO:0000256" key="2">
    <source>
        <dbReference type="ARBA" id="ARBA00009533"/>
    </source>
</evidence>
<keyword evidence="3" id="KW-0210">Decarboxylase</keyword>
<evidence type="ECO:0000256" key="5">
    <source>
        <dbReference type="ARBA" id="ARBA00023239"/>
    </source>
</evidence>
<evidence type="ECO:0000256" key="6">
    <source>
        <dbReference type="ARBA" id="ARBA00047190"/>
    </source>
</evidence>
<dbReference type="GO" id="GO:0008483">
    <property type="term" value="F:transaminase activity"/>
    <property type="evidence" value="ECO:0007669"/>
    <property type="project" value="UniProtKB-KW"/>
</dbReference>
<feature type="domain" description="PDXDC1-like third" evidence="8">
    <location>
        <begin position="406"/>
        <end position="489"/>
    </location>
</feature>
<proteinExistence type="inferred from homology"/>
<evidence type="ECO:0000259" key="8">
    <source>
        <dbReference type="Pfam" id="PF22937"/>
    </source>
</evidence>
<dbReference type="PANTHER" id="PTHR11999">
    <property type="entry name" value="GROUP II PYRIDOXAL-5-PHOSPHATE DECARBOXYLASE"/>
    <property type="match status" value="1"/>
</dbReference>
<evidence type="ECO:0000256" key="7">
    <source>
        <dbReference type="RuleBase" id="RU000382"/>
    </source>
</evidence>
<dbReference type="Pfam" id="PF00282">
    <property type="entry name" value="Pyridoxal_deC"/>
    <property type="match status" value="1"/>
</dbReference>
<dbReference type="Gene3D" id="1.20.1340.10">
    <property type="entry name" value="dopa decarboxylase, N-terminal domain"/>
    <property type="match status" value="1"/>
</dbReference>
<evidence type="ECO:0000313" key="10">
    <source>
        <dbReference type="Proteomes" id="UP001202717"/>
    </source>
</evidence>
<comment type="similarity">
    <text evidence="2 7">Belongs to the group II decarboxylase family.</text>
</comment>
<dbReference type="EMBL" id="CP116221">
    <property type="protein sequence ID" value="WCO00320.1"/>
    <property type="molecule type" value="Genomic_DNA"/>
</dbReference>
<protein>
    <recommendedName>
        <fullName evidence="6">Pyridoxal-dependent decarboxylase domain-containing protein 1</fullName>
    </recommendedName>
</protein>
<dbReference type="InterPro" id="IPR015424">
    <property type="entry name" value="PyrdxlP-dep_Trfase"/>
</dbReference>
<dbReference type="InterPro" id="IPR002129">
    <property type="entry name" value="PyrdxlP-dep_de-COase"/>
</dbReference>
<dbReference type="Gene3D" id="3.40.640.10">
    <property type="entry name" value="Type I PLP-dependent aspartate aminotransferase-like (Major domain)"/>
    <property type="match status" value="1"/>
</dbReference>
<reference evidence="9 10" key="1">
    <citation type="submission" date="2023-01" db="EMBL/GenBank/DDBJ databases">
        <title>Psychroserpens ponticola sp. nov., isolated from seawater.</title>
        <authorList>
            <person name="Kristyanto S."/>
            <person name="Jung J."/>
            <person name="Kim J.M."/>
            <person name="Jeon C.O."/>
        </authorList>
    </citation>
    <scope>NUCLEOTIDE SEQUENCE [LARGE SCALE GENOMIC DNA]</scope>
    <source>
        <strain evidence="9 10">MSW6</strain>
    </source>
</reference>
<evidence type="ECO:0000256" key="1">
    <source>
        <dbReference type="ARBA" id="ARBA00001933"/>
    </source>
</evidence>
<sequence length="498" mass="55391">MTENRENQIDINKNEFQKLGYQLIDRIADLIDNIDKKPVTTTKTPSELQNILGHQSLPEKGTAPDELLIKTTHLLFNNSLFNGHPKFLGYITSSAAPLGALADLLAASVNPNVGAHMLSPIATEIEKQTVKWLAEFIGVSPSYGGLLVSGGNMANFTAFLAARTAKAPKSISENGISNSTEKLTIYCSKTTHTWIEKAAILFGLGTKSIRWIPTTSSNKIDEDVLEKTITEDLKNGYKPIMIIGTAGDVSTGTVDNLKNLSTISKTYNLWFHIDGAYGIPAAIIPSLKDIFEGVTEADSIALDPHKWLYSPLEAGCTLVKNPQHLIDTFSSHPEYYNFTSSEGEIAQNYYEFGLQNSRGFRALKVWLTLQHLGRSGYEKLIGEDIELSKLLFHLAEKHDELEPVTQNLSITTFRYIPKHVKMSLDDKNTYLNTLNEKLLNELQTGGEVFLSNAIVNQKYCLRACVVNFRTSKKDIKEIVDIVIREGQKMHIKLSNQNN</sequence>
<comment type="cofactor">
    <cofactor evidence="1 7">
        <name>pyridoxal 5'-phosphate</name>
        <dbReference type="ChEBI" id="CHEBI:597326"/>
    </cofactor>
</comment>
<evidence type="ECO:0000313" key="9">
    <source>
        <dbReference type="EMBL" id="WCO00320.1"/>
    </source>
</evidence>
<dbReference type="PANTHER" id="PTHR11999:SF70">
    <property type="entry name" value="MIP05841P"/>
    <property type="match status" value="1"/>
</dbReference>
<dbReference type="Pfam" id="PF22937">
    <property type="entry name" value="PDXDC1-like_cen2"/>
    <property type="match status" value="1"/>
</dbReference>
<dbReference type="InterPro" id="IPR015422">
    <property type="entry name" value="PyrdxlP-dep_Trfase_small"/>
</dbReference>
<dbReference type="PRINTS" id="PR00800">
    <property type="entry name" value="YHDCRBOXLASE"/>
</dbReference>
<keyword evidence="9" id="KW-0808">Transferase</keyword>
<dbReference type="InterPro" id="IPR015421">
    <property type="entry name" value="PyrdxlP-dep_Trfase_major"/>
</dbReference>
<dbReference type="RefSeq" id="WP_249997082.1">
    <property type="nucleotide sequence ID" value="NZ_CP116221.1"/>
</dbReference>
<dbReference type="Proteomes" id="UP001202717">
    <property type="component" value="Chromosome"/>
</dbReference>
<dbReference type="SUPFAM" id="SSF53383">
    <property type="entry name" value="PLP-dependent transferases"/>
    <property type="match status" value="1"/>
</dbReference>
<organism evidence="9 10">
    <name type="scientific">Psychroserpens ponticola</name>
    <dbReference type="NCBI Taxonomy" id="2932268"/>
    <lineage>
        <taxon>Bacteria</taxon>
        <taxon>Pseudomonadati</taxon>
        <taxon>Bacteroidota</taxon>
        <taxon>Flavobacteriia</taxon>
        <taxon>Flavobacteriales</taxon>
        <taxon>Flavobacteriaceae</taxon>
        <taxon>Psychroserpens</taxon>
    </lineage>
</organism>
<name>A0ABY7RUI3_9FLAO</name>
<dbReference type="InterPro" id="IPR010977">
    <property type="entry name" value="Aromatic_deC"/>
</dbReference>
<evidence type="ECO:0000256" key="4">
    <source>
        <dbReference type="ARBA" id="ARBA00022898"/>
    </source>
</evidence>
<gene>
    <name evidence="9" type="ORF">MUN68_009575</name>
</gene>
<dbReference type="InterPro" id="IPR055102">
    <property type="entry name" value="PDXDC1-like_3rd"/>
</dbReference>
<keyword evidence="10" id="KW-1185">Reference proteome</keyword>
<evidence type="ECO:0000256" key="3">
    <source>
        <dbReference type="ARBA" id="ARBA00022793"/>
    </source>
</evidence>
<keyword evidence="5 7" id="KW-0456">Lyase</keyword>